<dbReference type="GeneID" id="38785597"/>
<evidence type="ECO:0000313" key="2">
    <source>
        <dbReference type="EMBL" id="GBE88680.1"/>
    </source>
</evidence>
<name>A0A401H2U4_9APHY</name>
<evidence type="ECO:0000313" key="3">
    <source>
        <dbReference type="Proteomes" id="UP000287166"/>
    </source>
</evidence>
<proteinExistence type="predicted"/>
<feature type="region of interest" description="Disordered" evidence="1">
    <location>
        <begin position="1"/>
        <end position="37"/>
    </location>
</feature>
<gene>
    <name evidence="2" type="ORF">SCP_1400850</name>
</gene>
<dbReference type="RefSeq" id="XP_027619593.1">
    <property type="nucleotide sequence ID" value="XM_027763792.1"/>
</dbReference>
<comment type="caution">
    <text evidence="2">The sequence shown here is derived from an EMBL/GenBank/DDBJ whole genome shotgun (WGS) entry which is preliminary data.</text>
</comment>
<feature type="region of interest" description="Disordered" evidence="1">
    <location>
        <begin position="99"/>
        <end position="130"/>
    </location>
</feature>
<protein>
    <submittedName>
        <fullName evidence="2">Uncharacterized protein</fullName>
    </submittedName>
</protein>
<accession>A0A401H2U4</accession>
<organism evidence="2 3">
    <name type="scientific">Sparassis crispa</name>
    <dbReference type="NCBI Taxonomy" id="139825"/>
    <lineage>
        <taxon>Eukaryota</taxon>
        <taxon>Fungi</taxon>
        <taxon>Dikarya</taxon>
        <taxon>Basidiomycota</taxon>
        <taxon>Agaricomycotina</taxon>
        <taxon>Agaricomycetes</taxon>
        <taxon>Polyporales</taxon>
        <taxon>Sparassidaceae</taxon>
        <taxon>Sparassis</taxon>
    </lineage>
</organism>
<dbReference type="EMBL" id="BFAD01000014">
    <property type="protein sequence ID" value="GBE88680.1"/>
    <property type="molecule type" value="Genomic_DNA"/>
</dbReference>
<reference evidence="2 3" key="1">
    <citation type="journal article" date="2018" name="Sci. Rep.">
        <title>Genome sequence of the cauliflower mushroom Sparassis crispa (Hanabiratake) and its association with beneficial usage.</title>
        <authorList>
            <person name="Kiyama R."/>
            <person name="Furutani Y."/>
            <person name="Kawaguchi K."/>
            <person name="Nakanishi T."/>
        </authorList>
    </citation>
    <scope>NUCLEOTIDE SEQUENCE [LARGE SCALE GENOMIC DNA]</scope>
</reference>
<dbReference type="InParanoid" id="A0A401H2U4"/>
<sequence>MPFSANHQSGEEQSSKPPVLQFYGPPVPPAPLTAEKEKSIQDAEKFLEEQKRVGGYMGEQGLWSILRAKCAAVRTKEDQQEASRLAMIHFTFYPFRRTHPLSWDPNRAEDTQSGGLPTEQGDEPKMSHSEDNHACEPLVMVWIDGDQAREPSETR</sequence>
<dbReference type="AlphaFoldDB" id="A0A401H2U4"/>
<keyword evidence="3" id="KW-1185">Reference proteome</keyword>
<evidence type="ECO:0000256" key="1">
    <source>
        <dbReference type="SAM" id="MobiDB-lite"/>
    </source>
</evidence>
<dbReference type="Proteomes" id="UP000287166">
    <property type="component" value="Unassembled WGS sequence"/>
</dbReference>